<dbReference type="InterPro" id="IPR039418">
    <property type="entry name" value="LexA-like"/>
</dbReference>
<protein>
    <recommendedName>
        <fullName evidence="5">HTH cro/C1-type domain-containing protein</fullName>
    </recommendedName>
</protein>
<proteinExistence type="predicted"/>
<dbReference type="InterPro" id="IPR001387">
    <property type="entry name" value="Cro/C1-type_HTH"/>
</dbReference>
<feature type="region of interest" description="Disordered" evidence="4">
    <location>
        <begin position="1"/>
        <end position="20"/>
    </location>
</feature>
<gene>
    <name evidence="6" type="ORF">NO263_02080</name>
</gene>
<keyword evidence="2" id="KW-0238">DNA-binding</keyword>
<evidence type="ECO:0000313" key="6">
    <source>
        <dbReference type="EMBL" id="MCW4589378.1"/>
    </source>
</evidence>
<dbReference type="SUPFAM" id="SSF51306">
    <property type="entry name" value="LexA/Signal peptidase"/>
    <property type="match status" value="1"/>
</dbReference>
<dbReference type="CDD" id="cd06529">
    <property type="entry name" value="S24_LexA-like"/>
    <property type="match status" value="1"/>
</dbReference>
<dbReference type="Gene3D" id="1.10.260.40">
    <property type="entry name" value="lambda repressor-like DNA-binding domains"/>
    <property type="match status" value="1"/>
</dbReference>
<reference evidence="6 7" key="1">
    <citation type="submission" date="2022-07" db="EMBL/GenBank/DDBJ databases">
        <title>Genome stability of Gluconacetobacter entanii AV429.</title>
        <authorList>
            <person name="Trcek J."/>
            <person name="Cepec E."/>
        </authorList>
    </citation>
    <scope>NUCLEOTIDE SEQUENCE [LARGE SCALE GENOMIC DNA]</scope>
    <source>
        <strain evidence="6 7">AV429_2022</strain>
    </source>
</reference>
<dbReference type="InterPro" id="IPR010982">
    <property type="entry name" value="Lambda_DNA-bd_dom_sf"/>
</dbReference>
<evidence type="ECO:0000256" key="3">
    <source>
        <dbReference type="ARBA" id="ARBA00023163"/>
    </source>
</evidence>
<feature type="domain" description="HTH cro/C1-type" evidence="5">
    <location>
        <begin position="37"/>
        <end position="79"/>
    </location>
</feature>
<dbReference type="Gene3D" id="2.10.109.10">
    <property type="entry name" value="Umud Fragment, subunit A"/>
    <property type="match status" value="1"/>
</dbReference>
<dbReference type="RefSeq" id="WP_171791416.1">
    <property type="nucleotide sequence ID" value="NZ_JABJWD010000095.1"/>
</dbReference>
<comment type="caution">
    <text evidence="6">The sequence shown here is derived from an EMBL/GenBank/DDBJ whole genome shotgun (WGS) entry which is preliminary data.</text>
</comment>
<dbReference type="SUPFAM" id="SSF47413">
    <property type="entry name" value="lambda repressor-like DNA-binding domains"/>
    <property type="match status" value="1"/>
</dbReference>
<dbReference type="CDD" id="cd00093">
    <property type="entry name" value="HTH_XRE"/>
    <property type="match status" value="1"/>
</dbReference>
<name>A0ABT3K1U8_9PROT</name>
<keyword evidence="1" id="KW-0805">Transcription regulation</keyword>
<evidence type="ECO:0000259" key="5">
    <source>
        <dbReference type="PROSITE" id="PS50943"/>
    </source>
</evidence>
<dbReference type="PANTHER" id="PTHR40661">
    <property type="match status" value="1"/>
</dbReference>
<dbReference type="Pfam" id="PF00717">
    <property type="entry name" value="Peptidase_S24"/>
    <property type="match status" value="1"/>
</dbReference>
<dbReference type="Proteomes" id="UP001526337">
    <property type="component" value="Unassembled WGS sequence"/>
</dbReference>
<organism evidence="6 7">
    <name type="scientific">Gluconacetobacter entanii</name>
    <dbReference type="NCBI Taxonomy" id="108528"/>
    <lineage>
        <taxon>Bacteria</taxon>
        <taxon>Pseudomonadati</taxon>
        <taxon>Pseudomonadota</taxon>
        <taxon>Alphaproteobacteria</taxon>
        <taxon>Acetobacterales</taxon>
        <taxon>Acetobacteraceae</taxon>
        <taxon>Gluconacetobacter</taxon>
    </lineage>
</organism>
<evidence type="ECO:0000313" key="7">
    <source>
        <dbReference type="Proteomes" id="UP001526337"/>
    </source>
</evidence>
<dbReference type="EMBL" id="JANGSQ010000075">
    <property type="protein sequence ID" value="MCW4589378.1"/>
    <property type="molecule type" value="Genomic_DNA"/>
</dbReference>
<sequence>MAVEDTEIGNFPESGRNRETESRFLRLKQAVKNAGGLAQVAVAANVGTTTLSGYMNGREWKIGIAEQIAQACHVDLQWLLFGEQRSSCGEKPPEPRRGHVELTHIPGYDIELSAGHGIAPPYAEESVSFQISTSVLPDHLKTRVHSLVGFTVRGDSMEPVILSGDNVVIDLMDRDIFTGGVYALRVGDQLLVKRLALRANGNLSIMSDNPRYPTDEINAQEVRQMILDGGSPIGIIGRVVWRGGGLFTE</sequence>
<evidence type="ECO:0000256" key="4">
    <source>
        <dbReference type="SAM" id="MobiDB-lite"/>
    </source>
</evidence>
<evidence type="ECO:0000256" key="2">
    <source>
        <dbReference type="ARBA" id="ARBA00023125"/>
    </source>
</evidence>
<dbReference type="PANTHER" id="PTHR40661:SF3">
    <property type="entry name" value="FELS-1 PROPHAGE TRANSCRIPTIONAL REGULATOR"/>
    <property type="match status" value="1"/>
</dbReference>
<keyword evidence="3" id="KW-0804">Transcription</keyword>
<keyword evidence="7" id="KW-1185">Reference proteome</keyword>
<dbReference type="InterPro" id="IPR015927">
    <property type="entry name" value="Peptidase_S24_S26A/B/C"/>
</dbReference>
<dbReference type="InterPro" id="IPR036286">
    <property type="entry name" value="LexA/Signal_pep-like_sf"/>
</dbReference>
<dbReference type="PROSITE" id="PS50943">
    <property type="entry name" value="HTH_CROC1"/>
    <property type="match status" value="1"/>
</dbReference>
<accession>A0ABT3K1U8</accession>
<evidence type="ECO:0000256" key="1">
    <source>
        <dbReference type="ARBA" id="ARBA00023015"/>
    </source>
</evidence>